<dbReference type="Proteomes" id="UP001152888">
    <property type="component" value="Unassembled WGS sequence"/>
</dbReference>
<gene>
    <name evidence="1" type="ORF">ACAOBT_LOCUS31103</name>
</gene>
<reference evidence="1" key="1">
    <citation type="submission" date="2022-03" db="EMBL/GenBank/DDBJ databases">
        <authorList>
            <person name="Sayadi A."/>
        </authorList>
    </citation>
    <scope>NUCLEOTIDE SEQUENCE</scope>
</reference>
<accession>A0A9P0MC59</accession>
<feature type="non-terminal residue" evidence="1">
    <location>
        <position position="1"/>
    </location>
</feature>
<name>A0A9P0MC59_ACAOB</name>
<dbReference type="OrthoDB" id="5958958at2759"/>
<keyword evidence="2" id="KW-1185">Reference proteome</keyword>
<dbReference type="EMBL" id="CAKOFQ010007915">
    <property type="protein sequence ID" value="CAH2009760.1"/>
    <property type="molecule type" value="Genomic_DNA"/>
</dbReference>
<organism evidence="1 2">
    <name type="scientific">Acanthoscelides obtectus</name>
    <name type="common">Bean weevil</name>
    <name type="synonym">Bruchus obtectus</name>
    <dbReference type="NCBI Taxonomy" id="200917"/>
    <lineage>
        <taxon>Eukaryota</taxon>
        <taxon>Metazoa</taxon>
        <taxon>Ecdysozoa</taxon>
        <taxon>Arthropoda</taxon>
        <taxon>Hexapoda</taxon>
        <taxon>Insecta</taxon>
        <taxon>Pterygota</taxon>
        <taxon>Neoptera</taxon>
        <taxon>Endopterygota</taxon>
        <taxon>Coleoptera</taxon>
        <taxon>Polyphaga</taxon>
        <taxon>Cucujiformia</taxon>
        <taxon>Chrysomeloidea</taxon>
        <taxon>Chrysomelidae</taxon>
        <taxon>Bruchinae</taxon>
        <taxon>Bruchini</taxon>
        <taxon>Acanthoscelides</taxon>
    </lineage>
</organism>
<proteinExistence type="predicted"/>
<evidence type="ECO:0000313" key="1">
    <source>
        <dbReference type="EMBL" id="CAH2009760.1"/>
    </source>
</evidence>
<evidence type="ECO:0000313" key="2">
    <source>
        <dbReference type="Proteomes" id="UP001152888"/>
    </source>
</evidence>
<dbReference type="AlphaFoldDB" id="A0A9P0MC59"/>
<sequence>VLFVQRINRYSKVPSIATQTATRRHFTCDFIVKISAYMISGFPFATAQVAGPNLAPFFKKHLTTFAFLQPTALSKGLTPFASTCSTAAPVSIKNCTKVNSYGHLTYPTTLSLPSLAACTKGHRPAVSALPGEAPAATSCLTTSQWPFAEAKDKAAEVRTRSLVSPFGRPRTTRRHEEERRGAQIIVMAKQQPSALKLCLSIEAMDG</sequence>
<protein>
    <submittedName>
        <fullName evidence="1">Uncharacterized protein</fullName>
    </submittedName>
</protein>
<comment type="caution">
    <text evidence="1">The sequence shown here is derived from an EMBL/GenBank/DDBJ whole genome shotgun (WGS) entry which is preliminary data.</text>
</comment>